<sequence>MRQLVTRQGRESRHQNRDHRQHPRSETHEVVTDHHSIRIPASAHSLPAMAFKAAAPGADALSPIPSCREDIPQVKKKQTHIAISPCLEPVMNAVARNHFLLIPKCIAVCRDAQRPVEADTSSCRALSKRTFTTRKKRSASTRQKAAIPLFYPSTPRKCRLVVVILVTQSEA</sequence>
<reference evidence="2" key="1">
    <citation type="journal article" date="2020" name="Stud. Mycol.">
        <title>101 Dothideomycetes genomes: a test case for predicting lifestyles and emergence of pathogens.</title>
        <authorList>
            <person name="Haridas S."/>
            <person name="Albert R."/>
            <person name="Binder M."/>
            <person name="Bloem J."/>
            <person name="Labutti K."/>
            <person name="Salamov A."/>
            <person name="Andreopoulos B."/>
            <person name="Baker S."/>
            <person name="Barry K."/>
            <person name="Bills G."/>
            <person name="Bluhm B."/>
            <person name="Cannon C."/>
            <person name="Castanera R."/>
            <person name="Culley D."/>
            <person name="Daum C."/>
            <person name="Ezra D."/>
            <person name="Gonzalez J."/>
            <person name="Henrissat B."/>
            <person name="Kuo A."/>
            <person name="Liang C."/>
            <person name="Lipzen A."/>
            <person name="Lutzoni F."/>
            <person name="Magnuson J."/>
            <person name="Mondo S."/>
            <person name="Nolan M."/>
            <person name="Ohm R."/>
            <person name="Pangilinan J."/>
            <person name="Park H.-J."/>
            <person name="Ramirez L."/>
            <person name="Alfaro M."/>
            <person name="Sun H."/>
            <person name="Tritt A."/>
            <person name="Yoshinaga Y."/>
            <person name="Zwiers L.-H."/>
            <person name="Turgeon B."/>
            <person name="Goodwin S."/>
            <person name="Spatafora J."/>
            <person name="Crous P."/>
            <person name="Grigoriev I."/>
        </authorList>
    </citation>
    <scope>NUCLEOTIDE SEQUENCE</scope>
    <source>
        <strain evidence="2">SCOH1-5</strain>
    </source>
</reference>
<protein>
    <submittedName>
        <fullName evidence="2">Uncharacterized protein</fullName>
    </submittedName>
</protein>
<evidence type="ECO:0000313" key="3">
    <source>
        <dbReference type="Proteomes" id="UP000799539"/>
    </source>
</evidence>
<dbReference type="Proteomes" id="UP000799539">
    <property type="component" value="Unassembled WGS sequence"/>
</dbReference>
<keyword evidence="3" id="KW-1185">Reference proteome</keyword>
<gene>
    <name evidence="2" type="ORF">CERZMDRAFT_91611</name>
</gene>
<feature type="region of interest" description="Disordered" evidence="1">
    <location>
        <begin position="1"/>
        <end position="31"/>
    </location>
</feature>
<dbReference type="AlphaFoldDB" id="A0A6A6F4R0"/>
<name>A0A6A6F4R0_9PEZI</name>
<proteinExistence type="predicted"/>
<evidence type="ECO:0000256" key="1">
    <source>
        <dbReference type="SAM" id="MobiDB-lite"/>
    </source>
</evidence>
<organism evidence="2 3">
    <name type="scientific">Cercospora zeae-maydis SCOH1-5</name>
    <dbReference type="NCBI Taxonomy" id="717836"/>
    <lineage>
        <taxon>Eukaryota</taxon>
        <taxon>Fungi</taxon>
        <taxon>Dikarya</taxon>
        <taxon>Ascomycota</taxon>
        <taxon>Pezizomycotina</taxon>
        <taxon>Dothideomycetes</taxon>
        <taxon>Dothideomycetidae</taxon>
        <taxon>Mycosphaerellales</taxon>
        <taxon>Mycosphaerellaceae</taxon>
        <taxon>Cercospora</taxon>
    </lineage>
</organism>
<evidence type="ECO:0000313" key="2">
    <source>
        <dbReference type="EMBL" id="KAF2208139.1"/>
    </source>
</evidence>
<dbReference type="EMBL" id="ML992696">
    <property type="protein sequence ID" value="KAF2208139.1"/>
    <property type="molecule type" value="Genomic_DNA"/>
</dbReference>
<accession>A0A6A6F4R0</accession>